<reference evidence="1" key="2">
    <citation type="submission" date="2022-10" db="EMBL/GenBank/DDBJ databases">
        <authorList>
            <consortium name="ENA_rothamsted_submissions"/>
            <consortium name="culmorum"/>
            <person name="King R."/>
        </authorList>
    </citation>
    <scope>NUCLEOTIDE SEQUENCE</scope>
</reference>
<proteinExistence type="predicted"/>
<name>A0A9P0IJD4_APHGO</name>
<sequence>MYQCISLLRATRAHMHSSRGGHVTTAQRRFSLSANRYRKRNKKPPIVLKPRHRDRIGNTAECKLVFIAKTFFYTYLLYCSNSHSNKLFAHTHIHTYTTHTESDRLAPKRLLLTNRTTNKFTTFSSTFSSSKHKKLSSFFTTFKKQYNTTR</sequence>
<evidence type="ECO:0000313" key="2">
    <source>
        <dbReference type="Proteomes" id="UP001154329"/>
    </source>
</evidence>
<keyword evidence="2" id="KW-1185">Reference proteome</keyword>
<reference evidence="1" key="1">
    <citation type="submission" date="2022-02" db="EMBL/GenBank/DDBJ databases">
        <authorList>
            <person name="King R."/>
        </authorList>
    </citation>
    <scope>NUCLEOTIDE SEQUENCE</scope>
</reference>
<dbReference type="EMBL" id="OU899034">
    <property type="protein sequence ID" value="CAH1707708.1"/>
    <property type="molecule type" value="Genomic_DNA"/>
</dbReference>
<protein>
    <submittedName>
        <fullName evidence="1">Uncharacterized protein</fullName>
    </submittedName>
</protein>
<dbReference type="Proteomes" id="UP001154329">
    <property type="component" value="Chromosome 1"/>
</dbReference>
<organism evidence="1 2">
    <name type="scientific">Aphis gossypii</name>
    <name type="common">Cotton aphid</name>
    <dbReference type="NCBI Taxonomy" id="80765"/>
    <lineage>
        <taxon>Eukaryota</taxon>
        <taxon>Metazoa</taxon>
        <taxon>Ecdysozoa</taxon>
        <taxon>Arthropoda</taxon>
        <taxon>Hexapoda</taxon>
        <taxon>Insecta</taxon>
        <taxon>Pterygota</taxon>
        <taxon>Neoptera</taxon>
        <taxon>Paraneoptera</taxon>
        <taxon>Hemiptera</taxon>
        <taxon>Sternorrhyncha</taxon>
        <taxon>Aphidomorpha</taxon>
        <taxon>Aphidoidea</taxon>
        <taxon>Aphididae</taxon>
        <taxon>Aphidini</taxon>
        <taxon>Aphis</taxon>
        <taxon>Aphis</taxon>
    </lineage>
</organism>
<dbReference type="AlphaFoldDB" id="A0A9P0IJD4"/>
<evidence type="ECO:0000313" key="1">
    <source>
        <dbReference type="EMBL" id="CAH1707708.1"/>
    </source>
</evidence>
<gene>
    <name evidence="1" type="ORF">APHIGO_LOCUS120</name>
</gene>
<accession>A0A9P0IJD4</accession>